<evidence type="ECO:0000256" key="1">
    <source>
        <dbReference type="SAM" id="MobiDB-lite"/>
    </source>
</evidence>
<feature type="compositionally biased region" description="Low complexity" evidence="1">
    <location>
        <begin position="34"/>
        <end position="77"/>
    </location>
</feature>
<dbReference type="AlphaFoldDB" id="A0A0K1PS78"/>
<evidence type="ECO:0000313" key="2">
    <source>
        <dbReference type="EMBL" id="AKU96395.1"/>
    </source>
</evidence>
<feature type="compositionally biased region" description="Low complexity" evidence="1">
    <location>
        <begin position="93"/>
        <end position="114"/>
    </location>
</feature>
<reference evidence="2 3" key="1">
    <citation type="submission" date="2015-08" db="EMBL/GenBank/DDBJ databases">
        <authorList>
            <person name="Babu N.S."/>
            <person name="Beckwith C.J."/>
            <person name="Beseler K.G."/>
            <person name="Brison A."/>
            <person name="Carone J.V."/>
            <person name="Caskin T.P."/>
            <person name="Diamond M."/>
            <person name="Durham M.E."/>
            <person name="Foxe J.M."/>
            <person name="Go M."/>
            <person name="Henderson B.A."/>
            <person name="Jones I.B."/>
            <person name="McGettigan J.A."/>
            <person name="Micheletti S.J."/>
            <person name="Nasrallah M.E."/>
            <person name="Ortiz D."/>
            <person name="Piller C.R."/>
            <person name="Privatt S.R."/>
            <person name="Schneider S.L."/>
            <person name="Sharp S."/>
            <person name="Smith T.C."/>
            <person name="Stanton J.D."/>
            <person name="Ullery H.E."/>
            <person name="Wilson R.J."/>
            <person name="Serrano M.G."/>
            <person name="Buck G."/>
            <person name="Lee V."/>
            <person name="Wang Y."/>
            <person name="Carvalho R."/>
            <person name="Voegtly L."/>
            <person name="Shi R."/>
            <person name="Duckworth R."/>
            <person name="Johnson A."/>
            <person name="Loviza R."/>
            <person name="Walstead R."/>
            <person name="Shah Z."/>
            <person name="Kiflezghi M."/>
            <person name="Wade K."/>
            <person name="Ball S.L."/>
            <person name="Bradley K.W."/>
            <person name="Asai D.J."/>
            <person name="Bowman C.A."/>
            <person name="Russell D.A."/>
            <person name="Pope W.H."/>
            <person name="Jacobs-Sera D."/>
            <person name="Hendrix R.W."/>
            <person name="Hatfull G.F."/>
        </authorList>
    </citation>
    <scope>NUCLEOTIDE SEQUENCE [LARGE SCALE GENOMIC DNA]</scope>
    <source>
        <strain evidence="2 3">DSM 27648</strain>
    </source>
</reference>
<dbReference type="OrthoDB" id="5526430at2"/>
<feature type="region of interest" description="Disordered" evidence="1">
    <location>
        <begin position="194"/>
        <end position="320"/>
    </location>
</feature>
<dbReference type="Proteomes" id="UP000064967">
    <property type="component" value="Chromosome"/>
</dbReference>
<dbReference type="KEGG" id="llu:AKJ09_03059"/>
<organism evidence="2 3">
    <name type="scientific">Labilithrix luteola</name>
    <dbReference type="NCBI Taxonomy" id="1391654"/>
    <lineage>
        <taxon>Bacteria</taxon>
        <taxon>Pseudomonadati</taxon>
        <taxon>Myxococcota</taxon>
        <taxon>Polyangia</taxon>
        <taxon>Polyangiales</taxon>
        <taxon>Labilitrichaceae</taxon>
        <taxon>Labilithrix</taxon>
    </lineage>
</organism>
<feature type="compositionally biased region" description="Low complexity" evidence="1">
    <location>
        <begin position="195"/>
        <end position="206"/>
    </location>
</feature>
<feature type="compositionally biased region" description="Basic and acidic residues" evidence="1">
    <location>
        <begin position="78"/>
        <end position="89"/>
    </location>
</feature>
<keyword evidence="3" id="KW-1185">Reference proteome</keyword>
<dbReference type="RefSeq" id="WP_146647693.1">
    <property type="nucleotide sequence ID" value="NZ_CP012333.1"/>
</dbReference>
<feature type="region of interest" description="Disordered" evidence="1">
    <location>
        <begin position="1"/>
        <end position="170"/>
    </location>
</feature>
<feature type="compositionally biased region" description="Basic and acidic residues" evidence="1">
    <location>
        <begin position="1"/>
        <end position="15"/>
    </location>
</feature>
<sequence>MAESNDRSSAKRNEDSGLIDLDALMRQADPSPPAESATPAASSAPAARTTPSLTETPAPVSSKAVPAAAVSTPASSKKASEEKSEKSRTPEPVASSKAVAAAAAPAAAASVARNSSRRADDSLDGVASPSVPPSSQLPASASAKAAEPAAAKAEAAAASTSTQERKRSKVVPLLAAAALLGLVGFTASRFLNSKAPEPTAAPLPTAVRTNEVAHAAPTPSEQPAETAAVDTKEPAPAESASAAPAERPRTGGGKHAAGPAAPAASVDPSLTLKEIQTAPSEQGDLAAAMRGAADGGYASGSGLADEPAKNANARQLRPSPGSVIGAINAVLPSARACLAPDDPIRKGSIVFSSDGSVQKVDMRGQKAEDECVRTALSKARVQPFVDDSFTTPVTVRP</sequence>
<gene>
    <name evidence="2" type="ORF">AKJ09_03059</name>
</gene>
<dbReference type="EMBL" id="CP012333">
    <property type="protein sequence ID" value="AKU96395.1"/>
    <property type="molecule type" value="Genomic_DNA"/>
</dbReference>
<accession>A0A0K1PS78</accession>
<evidence type="ECO:0000313" key="3">
    <source>
        <dbReference type="Proteomes" id="UP000064967"/>
    </source>
</evidence>
<feature type="compositionally biased region" description="Low complexity" evidence="1">
    <location>
        <begin position="236"/>
        <end position="245"/>
    </location>
</feature>
<protein>
    <submittedName>
        <fullName evidence="2">Fe-S oxidoreductase</fullName>
    </submittedName>
</protein>
<name>A0A0K1PS78_9BACT</name>
<proteinExistence type="predicted"/>
<feature type="compositionally biased region" description="Low complexity" evidence="1">
    <location>
        <begin position="126"/>
        <end position="162"/>
    </location>
</feature>